<dbReference type="InterPro" id="IPR053392">
    <property type="entry name" value="Transposase_IS30-like"/>
</dbReference>
<dbReference type="GO" id="GO:0005829">
    <property type="term" value="C:cytosol"/>
    <property type="evidence" value="ECO:0007669"/>
    <property type="project" value="TreeGrafter"/>
</dbReference>
<dbReference type="Proteomes" id="UP000195141">
    <property type="component" value="Chromosome"/>
</dbReference>
<accession>A0A242K0C4</accession>
<evidence type="ECO:0000256" key="1">
    <source>
        <dbReference type="ARBA" id="ARBA00023172"/>
    </source>
</evidence>
<gene>
    <name evidence="4" type="ORF">A5888_003117</name>
    <name evidence="3" type="ORF">A5888_003931</name>
</gene>
<dbReference type="InterPro" id="IPR025246">
    <property type="entry name" value="IS30-like_HTH"/>
</dbReference>
<reference evidence="4" key="3">
    <citation type="submission" date="2024-03" db="EMBL/GenBank/DDBJ databases">
        <title>The Genome Sequence of Enterococcus sp. DIV0242b.</title>
        <authorList>
            <consortium name="The Broad Institute Genomics Platform"/>
            <consortium name="The Broad Institute Microbial Omics Core"/>
            <consortium name="The Broad Institute Genomic Center for Infectious Diseases"/>
            <person name="Earl A."/>
            <person name="Manson A."/>
            <person name="Gilmore M."/>
            <person name="Schwartman J."/>
            <person name="Shea T."/>
            <person name="Abouelleil A."/>
            <person name="Cao P."/>
            <person name="Chapman S."/>
            <person name="Cusick C."/>
            <person name="Young S."/>
            <person name="Neafsey D."/>
            <person name="Nusbaum C."/>
            <person name="Birren B."/>
        </authorList>
    </citation>
    <scope>NUCLEOTIDE SEQUENCE</scope>
    <source>
        <strain evidence="4">9E7_DIV0242</strain>
    </source>
</reference>
<evidence type="ECO:0000313" key="5">
    <source>
        <dbReference type="Proteomes" id="UP000195141"/>
    </source>
</evidence>
<reference evidence="3" key="1">
    <citation type="submission" date="2017-05" db="EMBL/GenBank/DDBJ databases">
        <title>The Genome Sequence of Enterococcus sp. 9E7_DIV0242.</title>
        <authorList>
            <consortium name="The Broad Institute Genomics Platform"/>
            <consortium name="The Broad Institute Genomic Center for Infectious Diseases"/>
            <person name="Earl A."/>
            <person name="Manson A."/>
            <person name="Schwartman J."/>
            <person name="Gilmore M."/>
            <person name="Abouelleil A."/>
            <person name="Cao P."/>
            <person name="Chapman S."/>
            <person name="Cusick C."/>
            <person name="Shea T."/>
            <person name="Young S."/>
            <person name="Neafsey D."/>
            <person name="Nusbaum C."/>
            <person name="Birren B."/>
        </authorList>
    </citation>
    <scope>NUCLEOTIDE SEQUENCE [LARGE SCALE GENOMIC DNA]</scope>
    <source>
        <strain evidence="3">9E7_DIV0242</strain>
    </source>
</reference>
<keyword evidence="1" id="KW-0233">DNA recombination</keyword>
<dbReference type="AlphaFoldDB" id="A0A242K0C4"/>
<dbReference type="GO" id="GO:0004803">
    <property type="term" value="F:transposase activity"/>
    <property type="evidence" value="ECO:0007669"/>
    <property type="project" value="TreeGrafter"/>
</dbReference>
<name>A0A242K0C4_9ENTE</name>
<organism evidence="3">
    <name type="scientific">Candidatus Enterococcus clewellii</name>
    <dbReference type="NCBI Taxonomy" id="1834193"/>
    <lineage>
        <taxon>Bacteria</taxon>
        <taxon>Bacillati</taxon>
        <taxon>Bacillota</taxon>
        <taxon>Bacilli</taxon>
        <taxon>Lactobacillales</taxon>
        <taxon>Enterococcaceae</taxon>
        <taxon>Enterococcus</taxon>
    </lineage>
</organism>
<dbReference type="EMBL" id="CP147247">
    <property type="protein sequence ID" value="WYJ91349.1"/>
    <property type="molecule type" value="Genomic_DNA"/>
</dbReference>
<dbReference type="GO" id="GO:0006310">
    <property type="term" value="P:DNA recombination"/>
    <property type="evidence" value="ECO:0007669"/>
    <property type="project" value="UniProtKB-KW"/>
</dbReference>
<dbReference type="InterPro" id="IPR051917">
    <property type="entry name" value="Transposase-Integrase"/>
</dbReference>
<dbReference type="GO" id="GO:0032196">
    <property type="term" value="P:transposition"/>
    <property type="evidence" value="ECO:0007669"/>
    <property type="project" value="TreeGrafter"/>
</dbReference>
<dbReference type="PANTHER" id="PTHR10948:SF23">
    <property type="entry name" value="TRANSPOSASE INSI FOR INSERTION SEQUENCE ELEMENT IS30A-RELATED"/>
    <property type="match status" value="1"/>
</dbReference>
<dbReference type="Pfam" id="PF13936">
    <property type="entry name" value="HTH_38"/>
    <property type="match status" value="1"/>
</dbReference>
<protein>
    <recommendedName>
        <fullName evidence="2">Transposase IS30-like HTH domain-containing protein</fullName>
    </recommendedName>
</protein>
<evidence type="ECO:0000313" key="3">
    <source>
        <dbReference type="EMBL" id="OTP10633.1"/>
    </source>
</evidence>
<evidence type="ECO:0000313" key="4">
    <source>
        <dbReference type="EMBL" id="WYJ91349.1"/>
    </source>
</evidence>
<keyword evidence="5" id="KW-1185">Reference proteome</keyword>
<dbReference type="NCBIfam" id="NF033563">
    <property type="entry name" value="transpos_IS30"/>
    <property type="match status" value="1"/>
</dbReference>
<reference evidence="4" key="2">
    <citation type="submission" date="2017-05" db="EMBL/GenBank/DDBJ databases">
        <authorList>
            <consortium name="The Broad Institute Genomics Platform"/>
            <consortium name="The Broad Institute Genomic Center for Infectious Diseases"/>
            <person name="Earl A."/>
            <person name="Manson A."/>
            <person name="Schwartman J."/>
            <person name="Gilmore M."/>
            <person name="Abouelleil A."/>
            <person name="Cao P."/>
            <person name="Chapman S."/>
            <person name="Cusick C."/>
            <person name="Shea T."/>
            <person name="Young S."/>
            <person name="Neafsey D."/>
            <person name="Nusbaum C."/>
            <person name="Birren B."/>
        </authorList>
    </citation>
    <scope>NUCLEOTIDE SEQUENCE</scope>
    <source>
        <strain evidence="4">9E7_DIV0242</strain>
    </source>
</reference>
<dbReference type="PANTHER" id="PTHR10948">
    <property type="entry name" value="TRANSPOSASE"/>
    <property type="match status" value="1"/>
</dbReference>
<feature type="domain" description="Transposase IS30-like HTH" evidence="2">
    <location>
        <begin position="13"/>
        <end position="55"/>
    </location>
</feature>
<proteinExistence type="predicted"/>
<dbReference type="EMBL" id="NGMM01000008">
    <property type="protein sequence ID" value="OTP10633.1"/>
    <property type="molecule type" value="Genomic_DNA"/>
</dbReference>
<sequence>MTYPHSSPKHKKGGHLSAIERGKIAGWLAEKLSNCEIARRISVHHTTIANELERGQVKQIRKINGIKYIYVTYNPEYTQSSYETKRQKCHRPTKFNQVKAFLAYFVERFQTVAFAPDVAVGVTKSTGLFHLSEMVSTTTLYKYIDEQRLEIRNIDFLHKLGRKNNQKRTLMNKKILGKSIESPPEHVESREEFGHFEIDTVIDKRKGTETALLMLY</sequence>
<evidence type="ECO:0000259" key="2">
    <source>
        <dbReference type="Pfam" id="PF13936"/>
    </source>
</evidence>